<evidence type="ECO:0000313" key="2">
    <source>
        <dbReference type="EMBL" id="CAE6524311.1"/>
    </source>
</evidence>
<name>A0A8H3HEP4_9AGAM</name>
<protein>
    <recommendedName>
        <fullName evidence="4">BTB domain-containing protein</fullName>
    </recommendedName>
</protein>
<evidence type="ECO:0000256" key="1">
    <source>
        <dbReference type="SAM" id="MobiDB-lite"/>
    </source>
</evidence>
<feature type="compositionally biased region" description="Acidic residues" evidence="1">
    <location>
        <begin position="40"/>
        <end position="50"/>
    </location>
</feature>
<reference evidence="2" key="1">
    <citation type="submission" date="2021-01" db="EMBL/GenBank/DDBJ databases">
        <authorList>
            <person name="Kaushik A."/>
        </authorList>
    </citation>
    <scope>NUCLEOTIDE SEQUENCE</scope>
    <source>
        <strain evidence="2">AG4-RS23</strain>
    </source>
</reference>
<dbReference type="InterPro" id="IPR011333">
    <property type="entry name" value="SKP1/BTB/POZ_sf"/>
</dbReference>
<dbReference type="Gene3D" id="3.30.710.10">
    <property type="entry name" value="Potassium Channel Kv1.1, Chain A"/>
    <property type="match status" value="1"/>
</dbReference>
<evidence type="ECO:0000313" key="3">
    <source>
        <dbReference type="Proteomes" id="UP000663861"/>
    </source>
</evidence>
<feature type="non-terminal residue" evidence="2">
    <location>
        <position position="287"/>
    </location>
</feature>
<dbReference type="AlphaFoldDB" id="A0A8H3HEP4"/>
<dbReference type="OrthoDB" id="1164111at2759"/>
<dbReference type="EMBL" id="CAJMWY010004217">
    <property type="protein sequence ID" value="CAE6524311.1"/>
    <property type="molecule type" value="Genomic_DNA"/>
</dbReference>
<sequence>MPKRSSNESTASQHRASTRFNKRAKVDQTDTGSTLNTPVDVEEDIEKDTEENLEESTTVLVVHDSKYYFEDGNIIIRVCQILFKVHSSLLKAHSEDIFNIINLSVHSSLLKAHSEDIFNIIDPSVQSDHSTVPGGTCDENAIDIPDIQPSQFRNLLRVVYCLPSNNVVFDDNKAVVDAFDCYLDVALLSRKFGMEAMQNWAKNKLSDLTHNSGKSLVAQLDDYYAKEMLKPDSRSRWLGNYVPDEVDEEDSVSPASLYNAVRFVEALQYARDISQRTLLHDMLIILE</sequence>
<dbReference type="Proteomes" id="UP000663861">
    <property type="component" value="Unassembled WGS sequence"/>
</dbReference>
<organism evidence="2 3">
    <name type="scientific">Rhizoctonia solani</name>
    <dbReference type="NCBI Taxonomy" id="456999"/>
    <lineage>
        <taxon>Eukaryota</taxon>
        <taxon>Fungi</taxon>
        <taxon>Dikarya</taxon>
        <taxon>Basidiomycota</taxon>
        <taxon>Agaricomycotina</taxon>
        <taxon>Agaricomycetes</taxon>
        <taxon>Cantharellales</taxon>
        <taxon>Ceratobasidiaceae</taxon>
        <taxon>Rhizoctonia</taxon>
    </lineage>
</organism>
<comment type="caution">
    <text evidence="2">The sequence shown here is derived from an EMBL/GenBank/DDBJ whole genome shotgun (WGS) entry which is preliminary data.</text>
</comment>
<evidence type="ECO:0008006" key="4">
    <source>
        <dbReference type="Google" id="ProtNLM"/>
    </source>
</evidence>
<gene>
    <name evidence="2" type="ORF">RDB_LOCUS161517</name>
</gene>
<accession>A0A8H3HEP4</accession>
<feature type="region of interest" description="Disordered" evidence="1">
    <location>
        <begin position="1"/>
        <end position="50"/>
    </location>
</feature>
<proteinExistence type="predicted"/>